<evidence type="ECO:0000313" key="6">
    <source>
        <dbReference type="Proteomes" id="UP000327013"/>
    </source>
</evidence>
<keyword evidence="2" id="KW-0217">Developmental protein</keyword>
<reference evidence="5 6" key="1">
    <citation type="submission" date="2019-06" db="EMBL/GenBank/DDBJ databases">
        <title>A chromosomal-level reference genome of Carpinus fangiana (Coryloideae, Betulaceae).</title>
        <authorList>
            <person name="Yang X."/>
            <person name="Wang Z."/>
            <person name="Zhang L."/>
            <person name="Hao G."/>
            <person name="Liu J."/>
            <person name="Yang Y."/>
        </authorList>
    </citation>
    <scope>NUCLEOTIDE SEQUENCE [LARGE SCALE GENOMIC DNA]</scope>
    <source>
        <strain evidence="5">Cfa_2016G</strain>
        <tissue evidence="5">Leaf</tissue>
    </source>
</reference>
<evidence type="ECO:0000256" key="1">
    <source>
        <dbReference type="ARBA" id="ARBA00004123"/>
    </source>
</evidence>
<evidence type="ECO:0000256" key="3">
    <source>
        <dbReference type="ARBA" id="ARBA00023242"/>
    </source>
</evidence>
<evidence type="ECO:0000313" key="5">
    <source>
        <dbReference type="EMBL" id="KAE8099652.1"/>
    </source>
</evidence>
<evidence type="ECO:0000256" key="2">
    <source>
        <dbReference type="ARBA" id="ARBA00022473"/>
    </source>
</evidence>
<evidence type="ECO:0000256" key="4">
    <source>
        <dbReference type="ARBA" id="ARBA00025806"/>
    </source>
</evidence>
<proteinExistence type="inferred from homology"/>
<dbReference type="PANTHER" id="PTHR12972">
    <property type="entry name" value="DOWNSTREAM NEIGHBOR OF SON"/>
    <property type="match status" value="1"/>
</dbReference>
<dbReference type="PRINTS" id="PR02064">
    <property type="entry name" value="DONSON"/>
</dbReference>
<dbReference type="GO" id="GO:0033260">
    <property type="term" value="P:nuclear DNA replication"/>
    <property type="evidence" value="ECO:0007669"/>
    <property type="project" value="TreeGrafter"/>
</dbReference>
<keyword evidence="6" id="KW-1185">Reference proteome</keyword>
<dbReference type="Proteomes" id="UP000327013">
    <property type="component" value="Chromosome 7"/>
</dbReference>
<accession>A0A5N6RJF3</accession>
<dbReference type="EMBL" id="CM017327">
    <property type="protein sequence ID" value="KAE8099652.1"/>
    <property type="molecule type" value="Genomic_DNA"/>
</dbReference>
<sequence>MAKVAAPGSLTYTLQNGGGALKVGTMIKRKTPSELRGEQLKQVNIVELVDESPAPLLGSTNDANAADNGLRKPELSRNLRYIDTRMDEVFPVKKSRFRMVSGNENAKENNSIEQTGGLKNITVLSNLAARRRNQLSCPENSVASAEDAKGGATQAFQTIGKCSQSTFRSVSELSSSGDRSSGLAVIDMDKALKGLAAREPHVISGLPADSSKRLGDPTSTYSGNFCSECHIPGRKTPLDFTLKTYVRVVSSSPVNQIHRSIMSSTMPQFTFRFGNFEDQNNSHSSVLASTSNILNSKVMHSWVYPQSTLPPSLISVLTSSPAEGAEMDFLRKRQLAWEDSFRSLYYMLRNNVCNVFYVCTSHFVVMFNCGGGFGRTKRLSNAYISQSTRGLRSLLREHDICFSMPLCHSKVEQVSTEDLVELSEIEKHNLGQTRRQSSLSDIDNSPQSLLAFSGNKNIHGLYDFLLNYRSLLTFFTGMDVPLLCSPVPFQNAALSAPEIRCMELKRADYIAAPKGSSKDGGSVKDSSAGLCYCIEIKDAYLPPWIICSIWEVLSSEGRSFEASIVTEPTSIGLNVALGAACEKSDSETAAGEGLQESSYAFGMPEATVTSCLSSGLLKGLKYANGSYTASLSPI</sequence>
<gene>
    <name evidence="5" type="ORF">FH972_017615</name>
</gene>
<name>A0A5N6RJF3_9ROSI</name>
<comment type="similarity">
    <text evidence="4">Belongs to the DONSON family.</text>
</comment>
<evidence type="ECO:0008006" key="7">
    <source>
        <dbReference type="Google" id="ProtNLM"/>
    </source>
</evidence>
<protein>
    <recommendedName>
        <fullName evidence="7">Protein downstream neighbor of Son</fullName>
    </recommendedName>
</protein>
<dbReference type="PANTHER" id="PTHR12972:SF0">
    <property type="entry name" value="PROTEIN DOWNSTREAM NEIGHBOR OF SON"/>
    <property type="match status" value="1"/>
</dbReference>
<dbReference type="AlphaFoldDB" id="A0A5N6RJF3"/>
<keyword evidence="3" id="KW-0539">Nucleus</keyword>
<dbReference type="OrthoDB" id="534063at2759"/>
<dbReference type="InterPro" id="IPR024861">
    <property type="entry name" value="Donson"/>
</dbReference>
<dbReference type="GO" id="GO:0005634">
    <property type="term" value="C:nucleus"/>
    <property type="evidence" value="ECO:0007669"/>
    <property type="project" value="UniProtKB-SubCell"/>
</dbReference>
<comment type="subcellular location">
    <subcellularLocation>
        <location evidence="1">Nucleus</location>
    </subcellularLocation>
</comment>
<organism evidence="5 6">
    <name type="scientific">Carpinus fangiana</name>
    <dbReference type="NCBI Taxonomy" id="176857"/>
    <lineage>
        <taxon>Eukaryota</taxon>
        <taxon>Viridiplantae</taxon>
        <taxon>Streptophyta</taxon>
        <taxon>Embryophyta</taxon>
        <taxon>Tracheophyta</taxon>
        <taxon>Spermatophyta</taxon>
        <taxon>Magnoliopsida</taxon>
        <taxon>eudicotyledons</taxon>
        <taxon>Gunneridae</taxon>
        <taxon>Pentapetalae</taxon>
        <taxon>rosids</taxon>
        <taxon>fabids</taxon>
        <taxon>Fagales</taxon>
        <taxon>Betulaceae</taxon>
        <taxon>Carpinus</taxon>
    </lineage>
</organism>